<feature type="domain" description="ELP1 alpha-solenoid" evidence="11">
    <location>
        <begin position="646"/>
        <end position="847"/>
    </location>
</feature>
<dbReference type="AlphaFoldDB" id="B3RS14"/>
<keyword evidence="4" id="KW-0963">Cytoplasm</keyword>
<dbReference type="OrthoDB" id="40048at2759"/>
<keyword evidence="5" id="KW-0819">tRNA processing</keyword>
<comment type="pathway">
    <text evidence="2">tRNA modification; 5-methoxycarbonylmethyl-2-thiouridine-tRNA biosynthesis.</text>
</comment>
<dbReference type="Proteomes" id="UP000009022">
    <property type="component" value="Unassembled WGS sequence"/>
</dbReference>
<dbReference type="InterPro" id="IPR015943">
    <property type="entry name" value="WD40/YVTN_repeat-like_dom_sf"/>
</dbReference>
<evidence type="ECO:0000259" key="8">
    <source>
        <dbReference type="Pfam" id="PF04762"/>
    </source>
</evidence>
<proteinExistence type="inferred from homology"/>
<evidence type="ECO:0000256" key="7">
    <source>
        <dbReference type="SAM" id="MobiDB-lite"/>
    </source>
</evidence>
<dbReference type="STRING" id="10228.B3RS14"/>
<dbReference type="GO" id="GO:0005829">
    <property type="term" value="C:cytosol"/>
    <property type="evidence" value="ECO:0000318"/>
    <property type="project" value="GO_Central"/>
</dbReference>
<feature type="non-terminal residue" evidence="13">
    <location>
        <position position="1"/>
    </location>
</feature>
<dbReference type="Gene3D" id="2.130.10.10">
    <property type="entry name" value="YVTN repeat-like/Quinoprotein amine dehydrogenase"/>
    <property type="match status" value="1"/>
</dbReference>
<dbReference type="InParanoid" id="B3RS14"/>
<gene>
    <name evidence="13" type="ORF">TRIADDRAFT_22184</name>
</gene>
<dbReference type="RefSeq" id="XP_002110439.1">
    <property type="nucleotide sequence ID" value="XM_002110403.1"/>
</dbReference>
<dbReference type="Pfam" id="PF23878">
    <property type="entry name" value="TPR_ELP1"/>
    <property type="match status" value="1"/>
</dbReference>
<keyword evidence="14" id="KW-1185">Reference proteome</keyword>
<evidence type="ECO:0000313" key="13">
    <source>
        <dbReference type="EMBL" id="EDV26443.1"/>
    </source>
</evidence>
<dbReference type="PANTHER" id="PTHR12747:SF0">
    <property type="entry name" value="ELONGATOR COMPLEX PROTEIN 1"/>
    <property type="match status" value="1"/>
</dbReference>
<name>B3RS14_TRIAD</name>
<dbReference type="InterPro" id="IPR056164">
    <property type="entry name" value="Beta-prop_ELP1_1st"/>
</dbReference>
<evidence type="ECO:0000256" key="6">
    <source>
        <dbReference type="ARBA" id="ARBA00029535"/>
    </source>
</evidence>
<evidence type="ECO:0000313" key="14">
    <source>
        <dbReference type="Proteomes" id="UP000009022"/>
    </source>
</evidence>
<feature type="domain" description="ELP1 N-terminal second beta-propeller" evidence="9">
    <location>
        <begin position="322"/>
        <end position="622"/>
    </location>
</feature>
<evidence type="ECO:0000256" key="1">
    <source>
        <dbReference type="ARBA" id="ARBA00004496"/>
    </source>
</evidence>
<evidence type="ECO:0000259" key="10">
    <source>
        <dbReference type="Pfam" id="PF23878"/>
    </source>
</evidence>
<dbReference type="GO" id="GO:0000049">
    <property type="term" value="F:tRNA binding"/>
    <property type="evidence" value="ECO:0000318"/>
    <property type="project" value="GO_Central"/>
</dbReference>
<evidence type="ECO:0000259" key="11">
    <source>
        <dbReference type="Pfam" id="PF23925"/>
    </source>
</evidence>
<evidence type="ECO:0000259" key="9">
    <source>
        <dbReference type="Pfam" id="PF23797"/>
    </source>
</evidence>
<dbReference type="Pfam" id="PF23936">
    <property type="entry name" value="HB_ELP1"/>
    <property type="match status" value="1"/>
</dbReference>
<feature type="compositionally biased region" description="Low complexity" evidence="7">
    <location>
        <begin position="1093"/>
        <end position="1115"/>
    </location>
</feature>
<dbReference type="InterPro" id="IPR056169">
    <property type="entry name" value="HB_ELP1"/>
</dbReference>
<dbReference type="Pfam" id="PF23925">
    <property type="entry name" value="A-sol_ELP1"/>
    <property type="match status" value="1"/>
</dbReference>
<dbReference type="GO" id="GO:0033588">
    <property type="term" value="C:elongator holoenzyme complex"/>
    <property type="evidence" value="ECO:0000318"/>
    <property type="project" value="GO_Central"/>
</dbReference>
<feature type="domain" description="ELP1 first N-terminal beta-propeller" evidence="8">
    <location>
        <begin position="3"/>
        <end position="282"/>
    </location>
</feature>
<dbReference type="FunCoup" id="B3RS14">
    <property type="interactions" value="2098"/>
</dbReference>
<feature type="region of interest" description="Disordered" evidence="7">
    <location>
        <begin position="1079"/>
        <end position="1126"/>
    </location>
</feature>
<dbReference type="InterPro" id="IPR056166">
    <property type="entry name" value="TPR_ELP1"/>
</dbReference>
<dbReference type="CTD" id="6752178"/>
<feature type="domain" description="ELP1 TPR" evidence="10">
    <location>
        <begin position="854"/>
        <end position="1024"/>
    </location>
</feature>
<dbReference type="UniPathway" id="UPA00988"/>
<dbReference type="InterPro" id="IPR006849">
    <property type="entry name" value="Elp1"/>
</dbReference>
<dbReference type="Pfam" id="PF23797">
    <property type="entry name" value="Beta-prop_ELP1_2nd"/>
    <property type="match status" value="1"/>
</dbReference>
<dbReference type="PhylomeDB" id="B3RS14"/>
<comment type="similarity">
    <text evidence="3">Belongs to the ELP1/IKA1 family.</text>
</comment>
<organism evidence="13 14">
    <name type="scientific">Trichoplax adhaerens</name>
    <name type="common">Trichoplax reptans</name>
    <dbReference type="NCBI Taxonomy" id="10228"/>
    <lineage>
        <taxon>Eukaryota</taxon>
        <taxon>Metazoa</taxon>
        <taxon>Placozoa</taxon>
        <taxon>Uniplacotomia</taxon>
        <taxon>Trichoplacea</taxon>
        <taxon>Trichoplacidae</taxon>
        <taxon>Trichoplax</taxon>
    </lineage>
</organism>
<sequence>VNAEYLLESESLCIAMKDGDVLLYHCNSQQIECVGSVESGINCMAWSPDQELVLLSTAESKIIMMTKDFDVITEISSQTEDFGENKPINVGWGKKETQFHGSAGKPKVGDGMEKAPVPVADWDDGLSKLSWRGDGQYFVCNVVNQTTGARQLRFWSREGILQSTSENSDGLEGPLHWRPSGNLIATAQRKPQYYNVLFFERNGLRRSEFTLPFSDSETRVIDLVWNLDSKLLAVRLETTTFHNDMYLSFSVQLWFCNNSHWYCKQEISFTTADRIACIQWDTDVSYRLHIATFGGKYLQYNWYWDVDYSQAHVAGNLSSVAVIDGDRLLVTPFSIMVMPPPMSAYYIKAESSINQVCFGPSGISNDFAIVLANMNIAIYTYCDGPDTLTNEKSIKLSGTGGVGFKTSLKLPRLQGTFKLFLKDSKPINNLYQLQHLSWLTSNKFLAIMWDDCNMKNYLLYLHLIEDEEKRIIVRDTLELPKMVLRLVTNHDTLSTIIQYVDGSVWRYCHDDHMKLIPWLLPNGMSLQLPQPCQYIATAVMNDSEVVIGSNERFRIYINDKEIANNCTSFCVHDSFLIFSTHSHTCRFVSLLSDWENIRSYPTNESAPFDENVRRMERGSKIVLAVSDSTKLVFQMPRGNLEAIHPRALLLHSVRRLLDKLNFGEAFLLMRKHRINSNLLYDHNPKGFMENIDIFIRQIDDVNFINLFLSDLREEDVTITMYTAEQSRPSSSIPLTGSKIDKICDAVRESLTLINFNKYILSVITSYVKKTTAELDKALQLIKSLADKTAVSEGGVSYLEALKYLLVLVDVNELYNVALGMYDFDIVLMVAERSQKDPKEYLPFLNSLKKMESNYSKYSIDKFLKKYDRAIVHLSRCGSEYFDELLQLIEKQKLYRQALSLYPVDSDRFKSICKKYGLYLKNIDNHLEAALMFAKGNEYELARISFIKCRNWQQAFCMASKLRFSIAETSKMANKIASKIFLLVRLVRCTKSSLAAATVLLDYANETEQAIVTLINGCLWNEALRLMHRHDRTDMIESHFLSALIDSYQAQSAYLKNSITQFRRHNDRLIKVREEKREKMQEVADGGDDGDLYSETTSITGRSTRSSIYSRTTGRTSKSRRKVERKRYSLREGSPYEDIALMEALSQMIRTLSTTKDDIRSLMEILIIFNHDSEAAVLQDILEEYMTTVKTSLKNIWPSDGVYHHVRLMLLYYVIIK</sequence>
<evidence type="ECO:0000256" key="5">
    <source>
        <dbReference type="ARBA" id="ARBA00022694"/>
    </source>
</evidence>
<dbReference type="PIRSF" id="PIRSF017233">
    <property type="entry name" value="IKAP"/>
    <property type="match status" value="1"/>
</dbReference>
<evidence type="ECO:0000256" key="4">
    <source>
        <dbReference type="ARBA" id="ARBA00022490"/>
    </source>
</evidence>
<reference evidence="13 14" key="1">
    <citation type="journal article" date="2008" name="Nature">
        <title>The Trichoplax genome and the nature of placozoans.</title>
        <authorList>
            <person name="Srivastava M."/>
            <person name="Begovic E."/>
            <person name="Chapman J."/>
            <person name="Putnam N.H."/>
            <person name="Hellsten U."/>
            <person name="Kawashima T."/>
            <person name="Kuo A."/>
            <person name="Mitros T."/>
            <person name="Salamov A."/>
            <person name="Carpenter M.L."/>
            <person name="Signorovitch A.Y."/>
            <person name="Moreno M.A."/>
            <person name="Kamm K."/>
            <person name="Grimwood J."/>
            <person name="Schmutz J."/>
            <person name="Shapiro H."/>
            <person name="Grigoriev I.V."/>
            <person name="Buss L.W."/>
            <person name="Schierwater B."/>
            <person name="Dellaporta S.L."/>
            <person name="Rokhsar D.S."/>
        </authorList>
    </citation>
    <scope>NUCLEOTIDE SEQUENCE [LARGE SCALE GENOMIC DNA]</scope>
    <source>
        <strain evidence="13 14">Grell-BS-1999</strain>
    </source>
</reference>
<dbReference type="PANTHER" id="PTHR12747">
    <property type="entry name" value="ELONGATOR COMPLEX PROTEIN 1"/>
    <property type="match status" value="1"/>
</dbReference>
<dbReference type="KEGG" id="tad:TRIADDRAFT_22184"/>
<dbReference type="GO" id="GO:0002926">
    <property type="term" value="P:tRNA wobble base 5-methoxycarbonylmethyl-2-thiouridinylation"/>
    <property type="evidence" value="ECO:0000318"/>
    <property type="project" value="GO_Central"/>
</dbReference>
<dbReference type="InterPro" id="IPR056165">
    <property type="entry name" value="Beta-prop_ELP1_2nd"/>
</dbReference>
<dbReference type="InterPro" id="IPR056167">
    <property type="entry name" value="A-sol_ELP1"/>
</dbReference>
<protein>
    <recommendedName>
        <fullName evidence="6">Elongator complex protein 1</fullName>
    </recommendedName>
</protein>
<dbReference type="EMBL" id="DS985243">
    <property type="protein sequence ID" value="EDV26443.1"/>
    <property type="molecule type" value="Genomic_DNA"/>
</dbReference>
<evidence type="ECO:0000256" key="2">
    <source>
        <dbReference type="ARBA" id="ARBA00005043"/>
    </source>
</evidence>
<accession>B3RS14</accession>
<dbReference type="Pfam" id="PF04762">
    <property type="entry name" value="Beta-prop_ELP1_1st"/>
    <property type="match status" value="1"/>
</dbReference>
<dbReference type="HOGENOM" id="CLU_001477_1_0_1"/>
<dbReference type="eggNOG" id="KOG1920">
    <property type="taxonomic scope" value="Eukaryota"/>
</dbReference>
<evidence type="ECO:0000256" key="3">
    <source>
        <dbReference type="ARBA" id="ARBA00006086"/>
    </source>
</evidence>
<comment type="subcellular location">
    <subcellularLocation>
        <location evidence="1">Cytoplasm</location>
    </subcellularLocation>
</comment>
<evidence type="ECO:0000259" key="12">
    <source>
        <dbReference type="Pfam" id="PF23936"/>
    </source>
</evidence>
<dbReference type="SUPFAM" id="SSF69322">
    <property type="entry name" value="Tricorn protease domain 2"/>
    <property type="match status" value="1"/>
</dbReference>
<dbReference type="OMA" id="WRESLYC"/>
<dbReference type="GeneID" id="6752178"/>
<feature type="domain" description="ELP1 three-helical bundle" evidence="12">
    <location>
        <begin position="1033"/>
        <end position="1195"/>
    </location>
</feature>